<dbReference type="InterPro" id="IPR032675">
    <property type="entry name" value="LRR_dom_sf"/>
</dbReference>
<dbReference type="OrthoDB" id="2411417at2759"/>
<sequence length="703" mass="79821">MSLQTTTPSRDYLRLIRHLNLSYDHIDMWQLWSKTSNYFQAPVYARTPEFEHQCRYDALPSYYSLGRQKVMILAHCFHVQVYREATWALAEPILEQLQSLTIPISDVDRYLGAVGRLTRLEHVDFILDELLDYTSKSEAVRRKMSIQDRNRAIARKERLLGTVVRFVKEHTRMFPDQLVGAPKIEDGKFWPKAPQSCPDDIRTLIGMELMECLAHPLLVDVTRVKEISLQQPSDVWLREAVNASKLFQRCRSLETLKVLKLPAGCFRWAVEEKRSIENLGGSTITDGKTGDNHEASLRHSETFICAEQSLPPLTTVELRDGTPTFVDDLNDIVYAFSHTLETITVQASARTPIEEPRWMAYGGGWVDLPVLTHLSLEAGYANMVIDEALLAYCPNVVSVTIKDNVIGYLVQDLPPCLPANVALVKTLHLKGWSALRFHPATLQTTASLVDLRLTMQPVREGVYYIPPVEDLEQSFGTLGDGATSTPVPTVGRPVWSWDWYLPQLKMLDLRAEFAYRFQFKMLLGCPALQTLSLDMTSSSNQHPRHITTTELYLTGINDTSSNISSDNSSTNGQPTSTTERIVASTVRDVTMKGQWAVSDSILAEFLWGMFPQLEVLVEAGWSEYTLKGMLSMIKAHSHELKELELQAEQPLTPAEMRRLGLVYYDDELDERTCTLEVFGPTINLRNRHGLWVKYRLLKDLQAN</sequence>
<reference evidence="1" key="1">
    <citation type="journal article" date="2020" name="Fungal Divers.">
        <title>Resolving the Mortierellaceae phylogeny through synthesis of multi-gene phylogenetics and phylogenomics.</title>
        <authorList>
            <person name="Vandepol N."/>
            <person name="Liber J."/>
            <person name="Desiro A."/>
            <person name="Na H."/>
            <person name="Kennedy M."/>
            <person name="Barry K."/>
            <person name="Grigoriev I.V."/>
            <person name="Miller A.N."/>
            <person name="O'Donnell K."/>
            <person name="Stajich J.E."/>
            <person name="Bonito G."/>
        </authorList>
    </citation>
    <scope>NUCLEOTIDE SEQUENCE</scope>
    <source>
        <strain evidence="1">NVP60</strain>
    </source>
</reference>
<dbReference type="AlphaFoldDB" id="A0A9P6R3D4"/>
<dbReference type="SUPFAM" id="SSF52047">
    <property type="entry name" value="RNI-like"/>
    <property type="match status" value="1"/>
</dbReference>
<comment type="caution">
    <text evidence="1">The sequence shown here is derived from an EMBL/GenBank/DDBJ whole genome shotgun (WGS) entry which is preliminary data.</text>
</comment>
<accession>A0A9P6R3D4</accession>
<dbReference type="Gene3D" id="3.80.10.10">
    <property type="entry name" value="Ribonuclease Inhibitor"/>
    <property type="match status" value="1"/>
</dbReference>
<dbReference type="EMBL" id="JAAAIN010000695">
    <property type="protein sequence ID" value="KAG0311632.1"/>
    <property type="molecule type" value="Genomic_DNA"/>
</dbReference>
<name>A0A9P6R3D4_9FUNG</name>
<evidence type="ECO:0000313" key="2">
    <source>
        <dbReference type="Proteomes" id="UP000823405"/>
    </source>
</evidence>
<keyword evidence="2" id="KW-1185">Reference proteome</keyword>
<protein>
    <submittedName>
        <fullName evidence="1">Uncharacterized protein</fullName>
    </submittedName>
</protein>
<dbReference type="Proteomes" id="UP000823405">
    <property type="component" value="Unassembled WGS sequence"/>
</dbReference>
<organism evidence="1 2">
    <name type="scientific">Linnemannia gamsii</name>
    <dbReference type="NCBI Taxonomy" id="64522"/>
    <lineage>
        <taxon>Eukaryota</taxon>
        <taxon>Fungi</taxon>
        <taxon>Fungi incertae sedis</taxon>
        <taxon>Mucoromycota</taxon>
        <taxon>Mortierellomycotina</taxon>
        <taxon>Mortierellomycetes</taxon>
        <taxon>Mortierellales</taxon>
        <taxon>Mortierellaceae</taxon>
        <taxon>Linnemannia</taxon>
    </lineage>
</organism>
<evidence type="ECO:0000313" key="1">
    <source>
        <dbReference type="EMBL" id="KAG0311632.1"/>
    </source>
</evidence>
<gene>
    <name evidence="1" type="ORF">BGZ97_011733</name>
</gene>
<proteinExistence type="predicted"/>